<name>A0A2U8W0T9_9HYPH</name>
<comment type="similarity">
    <text evidence="1">Belongs to the ros/MucR family.</text>
</comment>
<evidence type="ECO:0000313" key="3">
    <source>
        <dbReference type="EMBL" id="AWN39689.1"/>
    </source>
</evidence>
<evidence type="ECO:0000256" key="1">
    <source>
        <dbReference type="ARBA" id="ARBA00007031"/>
    </source>
</evidence>
<reference evidence="4" key="1">
    <citation type="submission" date="2018-05" db="EMBL/GenBank/DDBJ databases">
        <title>Complete Genome Sequence of Methylobacterium sp. 17SD2-17.</title>
        <authorList>
            <person name="Srinivasan S."/>
        </authorList>
    </citation>
    <scope>NUCLEOTIDE SEQUENCE [LARGE SCALE GENOMIC DNA]</scope>
    <source>
        <strain evidence="4">17SD2-17</strain>
    </source>
</reference>
<keyword evidence="4" id="KW-1185">Reference proteome</keyword>
<accession>A0A2U8W0T9</accession>
<dbReference type="Gene3D" id="1.10.10.1550">
    <property type="entry name" value="ROS/MUCR transcriptional regulator protein"/>
    <property type="match status" value="1"/>
</dbReference>
<dbReference type="AlphaFoldDB" id="A0A2U8W0T9"/>
<dbReference type="RefSeq" id="WP_109887377.1">
    <property type="nucleotide sequence ID" value="NZ_CP029550.1"/>
</dbReference>
<evidence type="ECO:0000256" key="2">
    <source>
        <dbReference type="SAM" id="MobiDB-lite"/>
    </source>
</evidence>
<dbReference type="GO" id="GO:0008270">
    <property type="term" value="F:zinc ion binding"/>
    <property type="evidence" value="ECO:0007669"/>
    <property type="project" value="InterPro"/>
</dbReference>
<dbReference type="GO" id="GO:0003677">
    <property type="term" value="F:DNA binding"/>
    <property type="evidence" value="ECO:0007669"/>
    <property type="project" value="InterPro"/>
</dbReference>
<dbReference type="GO" id="GO:0006355">
    <property type="term" value="P:regulation of DNA-templated transcription"/>
    <property type="evidence" value="ECO:0007669"/>
    <property type="project" value="InterPro"/>
</dbReference>
<dbReference type="KEGG" id="mets:DK389_02995"/>
<gene>
    <name evidence="3" type="ORF">DK389_02995</name>
</gene>
<evidence type="ECO:0000313" key="4">
    <source>
        <dbReference type="Proteomes" id="UP000245926"/>
    </source>
</evidence>
<dbReference type="EMBL" id="CP029550">
    <property type="protein sequence ID" value="AWN39689.1"/>
    <property type="molecule type" value="Genomic_DNA"/>
</dbReference>
<proteinExistence type="inferred from homology"/>
<dbReference type="InterPro" id="IPR041920">
    <property type="entry name" value="ROS/MUCR_sf"/>
</dbReference>
<feature type="compositionally biased region" description="Low complexity" evidence="2">
    <location>
        <begin position="140"/>
        <end position="155"/>
    </location>
</feature>
<dbReference type="InterPro" id="IPR008807">
    <property type="entry name" value="ROS_MUCR"/>
</dbReference>
<dbReference type="Pfam" id="PF05443">
    <property type="entry name" value="ROS_MUCR"/>
    <property type="match status" value="1"/>
</dbReference>
<dbReference type="OrthoDB" id="8005028at2"/>
<feature type="region of interest" description="Disordered" evidence="2">
    <location>
        <begin position="128"/>
        <end position="188"/>
    </location>
</feature>
<sequence>MSDTAEASSSNHLDQTVDIVSSYLSNNHASMADLPGLIASVHAAVAGLSLSAPASEPEIKLTPGQIKKSVRPDALISFEDGKSYKTLRRHLAIRGLTPESYREKWGLPRDYPMVSASYSEARSSLAKSLGLGQQRRKPATKATAAAEKVTEPAPAIKAPKAQSTRKKAAEVPAKPRSRRKAAEPALAE</sequence>
<organism evidence="3 4">
    <name type="scientific">Methylobacterium durans</name>
    <dbReference type="NCBI Taxonomy" id="2202825"/>
    <lineage>
        <taxon>Bacteria</taxon>
        <taxon>Pseudomonadati</taxon>
        <taxon>Pseudomonadota</taxon>
        <taxon>Alphaproteobacteria</taxon>
        <taxon>Hyphomicrobiales</taxon>
        <taxon>Methylobacteriaceae</taxon>
        <taxon>Methylobacterium</taxon>
    </lineage>
</organism>
<protein>
    <submittedName>
        <fullName evidence="3">MucR family transcriptional regulator</fullName>
    </submittedName>
</protein>
<dbReference type="Proteomes" id="UP000245926">
    <property type="component" value="Chromosome"/>
</dbReference>